<sequence>MFSRRIFIALAAVAALVAPAAAQSFPITLENSYGTVTIPAQPKRVVSVGWHEQDFLYALGVAPVGVTNWFGEYPYATWPWAEAARKSLGAEPSVVEADPTNLEWVLAQNPDLIVAIYLPMDSGLYAELSKIAPVITTPAGFDDWGVPWQVELRYIDQAVWGSTERSDAIVADIASRVAAARAAYPEIEGKTASNVYYEAPNFTAWSSKDLGTRFLTDLGMVFPADLDAKSDPDNRITIGPENFAMLDLDAVVLPIEGGDANGKKTIEAMPLFKSSRMAKEGRAIWLDDPEGIAYAAMSWQTPLSLEYLLDALPPALAAAVDGDPTTVPHVPAP</sequence>
<dbReference type="InterPro" id="IPR002491">
    <property type="entry name" value="ABC_transptr_periplasmic_BD"/>
</dbReference>
<proteinExistence type="inferred from homology"/>
<accession>A0A0F5QBJ5</accession>
<dbReference type="InterPro" id="IPR051313">
    <property type="entry name" value="Bact_iron-sidero_bind"/>
</dbReference>
<keyword evidence="4" id="KW-0406">Ion transport</keyword>
<feature type="domain" description="Fe/B12 periplasmic-binding" evidence="7">
    <location>
        <begin position="44"/>
        <end position="320"/>
    </location>
</feature>
<dbReference type="PANTHER" id="PTHR30532:SF24">
    <property type="entry name" value="FERRIC ENTEROBACTIN-BINDING PERIPLASMIC PROTEIN FEPB"/>
    <property type="match status" value="1"/>
</dbReference>
<comment type="subcellular location">
    <subcellularLocation>
        <location evidence="1">Cell envelope</location>
    </subcellularLocation>
</comment>
<keyword evidence="3" id="KW-0813">Transport</keyword>
<protein>
    <recommendedName>
        <fullName evidence="7">Fe/B12 periplasmic-binding domain-containing protein</fullName>
    </recommendedName>
</protein>
<keyword evidence="5 6" id="KW-0732">Signal</keyword>
<keyword evidence="4" id="KW-0408">Iron</keyword>
<dbReference type="STRING" id="1293439.WH87_12635"/>
<keyword evidence="4" id="KW-0410">Iron transport</keyword>
<dbReference type="EMBL" id="LANJ01000019">
    <property type="protein sequence ID" value="KKC37379.1"/>
    <property type="molecule type" value="Genomic_DNA"/>
</dbReference>
<dbReference type="OrthoDB" id="1846031at2"/>
<feature type="signal peptide" evidence="6">
    <location>
        <begin position="1"/>
        <end position="22"/>
    </location>
</feature>
<dbReference type="PANTHER" id="PTHR30532">
    <property type="entry name" value="IRON III DICITRATE-BINDING PERIPLASMIC PROTEIN"/>
    <property type="match status" value="1"/>
</dbReference>
<evidence type="ECO:0000256" key="4">
    <source>
        <dbReference type="ARBA" id="ARBA00022496"/>
    </source>
</evidence>
<dbReference type="SUPFAM" id="SSF53807">
    <property type="entry name" value="Helical backbone' metal receptor"/>
    <property type="match status" value="1"/>
</dbReference>
<evidence type="ECO:0000256" key="2">
    <source>
        <dbReference type="ARBA" id="ARBA00008814"/>
    </source>
</evidence>
<dbReference type="GO" id="GO:0030288">
    <property type="term" value="C:outer membrane-bounded periplasmic space"/>
    <property type="evidence" value="ECO:0007669"/>
    <property type="project" value="TreeGrafter"/>
</dbReference>
<reference evidence="8 9" key="1">
    <citation type="submission" date="2015-03" db="EMBL/GenBank/DDBJ databases">
        <authorList>
            <person name="Lepp D."/>
            <person name="Hassan Y.I."/>
            <person name="Li X.-Z."/>
            <person name="Zhou T."/>
        </authorList>
    </citation>
    <scope>NUCLEOTIDE SEQUENCE [LARGE SCALE GENOMIC DNA]</scope>
    <source>
        <strain evidence="8 9">E84</strain>
    </source>
</reference>
<dbReference type="Proteomes" id="UP000033411">
    <property type="component" value="Unassembled WGS sequence"/>
</dbReference>
<dbReference type="Pfam" id="PF01497">
    <property type="entry name" value="Peripla_BP_2"/>
    <property type="match status" value="1"/>
</dbReference>
<dbReference type="RefSeq" id="WP_046137421.1">
    <property type="nucleotide sequence ID" value="NZ_LANJ01000019.1"/>
</dbReference>
<name>A0A0F5QBJ5_9HYPH</name>
<evidence type="ECO:0000256" key="3">
    <source>
        <dbReference type="ARBA" id="ARBA00022448"/>
    </source>
</evidence>
<keyword evidence="9" id="KW-1185">Reference proteome</keyword>
<dbReference type="PROSITE" id="PS50983">
    <property type="entry name" value="FE_B12_PBP"/>
    <property type="match status" value="1"/>
</dbReference>
<evidence type="ECO:0000313" key="9">
    <source>
        <dbReference type="Proteomes" id="UP000033411"/>
    </source>
</evidence>
<organism evidence="8 9">
    <name type="scientific">Devosia epidermidihirudinis</name>
    <dbReference type="NCBI Taxonomy" id="1293439"/>
    <lineage>
        <taxon>Bacteria</taxon>
        <taxon>Pseudomonadati</taxon>
        <taxon>Pseudomonadota</taxon>
        <taxon>Alphaproteobacteria</taxon>
        <taxon>Hyphomicrobiales</taxon>
        <taxon>Devosiaceae</taxon>
        <taxon>Devosia</taxon>
    </lineage>
</organism>
<comment type="caution">
    <text evidence="8">The sequence shown here is derived from an EMBL/GenBank/DDBJ whole genome shotgun (WGS) entry which is preliminary data.</text>
</comment>
<evidence type="ECO:0000256" key="1">
    <source>
        <dbReference type="ARBA" id="ARBA00004196"/>
    </source>
</evidence>
<feature type="chain" id="PRO_5002494690" description="Fe/B12 periplasmic-binding domain-containing protein" evidence="6">
    <location>
        <begin position="23"/>
        <end position="333"/>
    </location>
</feature>
<dbReference type="PATRIC" id="fig|1293439.3.peg.2132"/>
<dbReference type="Gene3D" id="3.40.50.1980">
    <property type="entry name" value="Nitrogenase molybdenum iron protein domain"/>
    <property type="match status" value="2"/>
</dbReference>
<evidence type="ECO:0000313" key="8">
    <source>
        <dbReference type="EMBL" id="KKC37379.1"/>
    </source>
</evidence>
<dbReference type="AlphaFoldDB" id="A0A0F5QBJ5"/>
<dbReference type="GO" id="GO:1901678">
    <property type="term" value="P:iron coordination entity transport"/>
    <property type="evidence" value="ECO:0007669"/>
    <property type="project" value="UniProtKB-ARBA"/>
</dbReference>
<comment type="similarity">
    <text evidence="2">Belongs to the bacterial solute-binding protein 8 family.</text>
</comment>
<evidence type="ECO:0000256" key="5">
    <source>
        <dbReference type="ARBA" id="ARBA00022729"/>
    </source>
</evidence>
<gene>
    <name evidence="8" type="ORF">WH87_12635</name>
</gene>
<evidence type="ECO:0000256" key="6">
    <source>
        <dbReference type="SAM" id="SignalP"/>
    </source>
</evidence>
<evidence type="ECO:0000259" key="7">
    <source>
        <dbReference type="PROSITE" id="PS50983"/>
    </source>
</evidence>